<proteinExistence type="predicted"/>
<name>A0A8S5KXJ9_9VIRU</name>
<keyword evidence="1" id="KW-0167">Capsid protein</keyword>
<evidence type="ECO:0000313" key="2">
    <source>
        <dbReference type="Proteomes" id="UP000680617"/>
    </source>
</evidence>
<dbReference type="EMBL" id="BK013359">
    <property type="protein sequence ID" value="DAD49852.1"/>
    <property type="molecule type" value="Genomic_RNA"/>
</dbReference>
<sequence>MSKILSTNNSNSNFVDTSFTLKVPVYSKDYRVTQDEPDEVVVANRQQPFGVKNTARYGIRQIADVYRNTTIDRAYQSPSKKGTSLVVQVTETWTVASTDDETYGYSLPFSAHVIVNVPQDALITEEILYDALKRLMGHFYEGNDTTSPTTTSVRLKDMLQGALVPQSL</sequence>
<keyword evidence="1" id="KW-0946">Virion</keyword>
<evidence type="ECO:0000313" key="1">
    <source>
        <dbReference type="EMBL" id="DAD49852.1"/>
    </source>
</evidence>
<gene>
    <name evidence="1" type="primary">AVE015_2</name>
</gene>
<keyword evidence="2" id="KW-1185">Reference proteome</keyword>
<protein>
    <submittedName>
        <fullName evidence="1">Coat protein</fullName>
    </submittedName>
</protein>
<organism evidence="1 2">
    <name type="scientific">ssRNA phage AVE015</name>
    <dbReference type="NCBI Taxonomy" id="2785987"/>
    <lineage>
        <taxon>Viruses</taxon>
        <taxon>Riboviria</taxon>
        <taxon>Orthornavirae</taxon>
        <taxon>Lenarviricota</taxon>
        <taxon>Leviviricetes</taxon>
        <taxon>Timlovirales</taxon>
        <taxon>Blumeviridae</taxon>
        <taxon>Marskhivirus</taxon>
        <taxon>Marskhivirus piscicola</taxon>
    </lineage>
</organism>
<dbReference type="Proteomes" id="UP000680617">
    <property type="component" value="Segment"/>
</dbReference>
<reference evidence="1" key="1">
    <citation type="submission" date="2020-09" db="EMBL/GenBank/DDBJ databases">
        <title>Leviviricetes taxonomy.</title>
        <authorList>
            <person name="Stockdale S.R."/>
            <person name="Callanan J."/>
            <person name="Adriaenssens E.M."/>
            <person name="Kuhn J.H."/>
            <person name="Rumnieks J."/>
            <person name="Shkoporov A."/>
            <person name="Draper L.A."/>
            <person name="Ross P."/>
            <person name="Hill C."/>
        </authorList>
    </citation>
    <scope>NUCLEOTIDE SEQUENCE</scope>
</reference>
<dbReference type="GeneID" id="80399437"/>
<dbReference type="KEGG" id="vg:80399437"/>
<dbReference type="RefSeq" id="YP_010770196.1">
    <property type="nucleotide sequence ID" value="NC_074193.1"/>
</dbReference>
<dbReference type="GO" id="GO:0019028">
    <property type="term" value="C:viral capsid"/>
    <property type="evidence" value="ECO:0007669"/>
    <property type="project" value="UniProtKB-KW"/>
</dbReference>
<accession>A0A8S5KXJ9</accession>